<dbReference type="GO" id="GO:0015833">
    <property type="term" value="P:peptide transport"/>
    <property type="evidence" value="ECO:0007669"/>
    <property type="project" value="InterPro"/>
</dbReference>
<dbReference type="InterPro" id="IPR013563">
    <property type="entry name" value="Oligopep_ABC_C"/>
</dbReference>
<evidence type="ECO:0000256" key="2">
    <source>
        <dbReference type="ARBA" id="ARBA00005417"/>
    </source>
</evidence>
<dbReference type="SUPFAM" id="SSF52540">
    <property type="entry name" value="P-loop containing nucleoside triphosphate hydrolases"/>
    <property type="match status" value="2"/>
</dbReference>
<organism evidence="8 9">
    <name type="scientific">Stappia albiluteola</name>
    <dbReference type="NCBI Taxonomy" id="2758565"/>
    <lineage>
        <taxon>Bacteria</taxon>
        <taxon>Pseudomonadati</taxon>
        <taxon>Pseudomonadota</taxon>
        <taxon>Alphaproteobacteria</taxon>
        <taxon>Hyphomicrobiales</taxon>
        <taxon>Stappiaceae</taxon>
        <taxon>Stappia</taxon>
    </lineage>
</organism>
<feature type="domain" description="ABC transporter" evidence="7">
    <location>
        <begin position="4"/>
        <end position="249"/>
    </location>
</feature>
<evidence type="ECO:0000313" key="8">
    <source>
        <dbReference type="EMBL" id="MBA5776916.1"/>
    </source>
</evidence>
<dbReference type="InterPro" id="IPR003439">
    <property type="entry name" value="ABC_transporter-like_ATP-bd"/>
</dbReference>
<keyword evidence="9" id="KW-1185">Reference proteome</keyword>
<dbReference type="GO" id="GO:0016887">
    <property type="term" value="F:ATP hydrolysis activity"/>
    <property type="evidence" value="ECO:0007669"/>
    <property type="project" value="InterPro"/>
</dbReference>
<dbReference type="AlphaFoldDB" id="A0A839ACP6"/>
<reference evidence="8 9" key="1">
    <citation type="submission" date="2020-07" db="EMBL/GenBank/DDBJ databases">
        <title>Stappia sp., F7233, whole genome shotgun sequencing project.</title>
        <authorList>
            <person name="Jiang S."/>
            <person name="Liu Z.W."/>
            <person name="Du Z.J."/>
        </authorList>
    </citation>
    <scope>NUCLEOTIDE SEQUENCE [LARGE SCALE GENOMIC DNA]</scope>
    <source>
        <strain evidence="8 9">F7233</strain>
    </source>
</reference>
<evidence type="ECO:0000256" key="5">
    <source>
        <dbReference type="ARBA" id="ARBA00022840"/>
    </source>
</evidence>
<dbReference type="EMBL" id="JACFXV010000043">
    <property type="protein sequence ID" value="MBA5776916.1"/>
    <property type="molecule type" value="Genomic_DNA"/>
</dbReference>
<comment type="similarity">
    <text evidence="2">Belongs to the ABC transporter superfamily.</text>
</comment>
<evidence type="ECO:0000259" key="7">
    <source>
        <dbReference type="PROSITE" id="PS50893"/>
    </source>
</evidence>
<gene>
    <name evidence="8" type="ORF">H2509_07205</name>
</gene>
<dbReference type="PANTHER" id="PTHR43776">
    <property type="entry name" value="TRANSPORT ATP-BINDING PROTEIN"/>
    <property type="match status" value="1"/>
</dbReference>
<comment type="caution">
    <text evidence="8">The sequence shown here is derived from an EMBL/GenBank/DDBJ whole genome shotgun (WGS) entry which is preliminary data.</text>
</comment>
<evidence type="ECO:0000256" key="1">
    <source>
        <dbReference type="ARBA" id="ARBA00004417"/>
    </source>
</evidence>
<dbReference type="SMART" id="SM00382">
    <property type="entry name" value="AAA"/>
    <property type="match status" value="2"/>
</dbReference>
<dbReference type="PANTHER" id="PTHR43776:SF7">
    <property type="entry name" value="D,D-DIPEPTIDE TRANSPORT ATP-BINDING PROTEIN DDPF-RELATED"/>
    <property type="match status" value="1"/>
</dbReference>
<dbReference type="Gene3D" id="3.40.50.300">
    <property type="entry name" value="P-loop containing nucleotide triphosphate hydrolases"/>
    <property type="match status" value="2"/>
</dbReference>
<evidence type="ECO:0000256" key="3">
    <source>
        <dbReference type="ARBA" id="ARBA00022448"/>
    </source>
</evidence>
<keyword evidence="3" id="KW-0813">Transport</keyword>
<dbReference type="RefSeq" id="WP_182163706.1">
    <property type="nucleotide sequence ID" value="NZ_JACFXV010000043.1"/>
</dbReference>
<dbReference type="InterPro" id="IPR027417">
    <property type="entry name" value="P-loop_NTPase"/>
</dbReference>
<sequence>MPLLAVNGLNLSIHGTPILKDISFSIGRGETLGLVGESGSGKSLTALALMQLLPHGSETRGNIRFRKRDLAGLAERDLCRIRGRRIGMVFQEPMTALNPLKTVGDQIAESLTWHLKVSKAEALERAAELMGRVGLPVSRFPLSRYPHQLSGGQRQRVVIAMAIACKPKLLIADEPTTALDVTIQAQILALIKEIVKKDNMGLLLISHDLAVVAEMTDRVAIMKEGEIVETGPTGSLFRTLAHPYTRRLFDASRHVPKRAAPPVLNLAPDRPAPLVSIRNLVRSYPERRRSLFSRPASFVAVDRVNFDILPGQSLGLVGESGCGKSTLARTILGLEKPDDGSISVLGRDPHSARGEEREAVHRAVQVVFQDPYGSFNPRHRIGRTVAEPLHLLRREIDDTERRRRVSEALENVGLSAKDAEKYPHEFSGGQRQRIAIARALVTRPRLIVADEPVSALDVSIRAQVLDLLTELRDRLGLAYLFISHDLSVVRAITDEVMVMNAGRIVEHGPTPDVFDHPRHPYTRLLLSAAPNLDAAIRRRAKRERKSGLATQGESGNGNEGS</sequence>
<name>A0A839ACP6_9HYPH</name>
<dbReference type="GO" id="GO:0055085">
    <property type="term" value="P:transmembrane transport"/>
    <property type="evidence" value="ECO:0007669"/>
    <property type="project" value="UniProtKB-ARBA"/>
</dbReference>
<evidence type="ECO:0000313" key="9">
    <source>
        <dbReference type="Proteomes" id="UP000541109"/>
    </source>
</evidence>
<dbReference type="InterPro" id="IPR050319">
    <property type="entry name" value="ABC_transp_ATP-bind"/>
</dbReference>
<dbReference type="FunFam" id="3.40.50.300:FF:000016">
    <property type="entry name" value="Oligopeptide ABC transporter ATP-binding component"/>
    <property type="match status" value="2"/>
</dbReference>
<keyword evidence="4" id="KW-0547">Nucleotide-binding</keyword>
<dbReference type="PROSITE" id="PS50893">
    <property type="entry name" value="ABC_TRANSPORTER_2"/>
    <property type="match status" value="2"/>
</dbReference>
<dbReference type="Pfam" id="PF08352">
    <property type="entry name" value="oligo_HPY"/>
    <property type="match status" value="2"/>
</dbReference>
<evidence type="ECO:0000256" key="4">
    <source>
        <dbReference type="ARBA" id="ARBA00022741"/>
    </source>
</evidence>
<accession>A0A839ACP6</accession>
<keyword evidence="5 8" id="KW-0067">ATP-binding</keyword>
<feature type="domain" description="ABC transporter" evidence="7">
    <location>
        <begin position="275"/>
        <end position="526"/>
    </location>
</feature>
<feature type="region of interest" description="Disordered" evidence="6">
    <location>
        <begin position="540"/>
        <end position="561"/>
    </location>
</feature>
<dbReference type="NCBIfam" id="NF008453">
    <property type="entry name" value="PRK11308.1"/>
    <property type="match status" value="2"/>
</dbReference>
<dbReference type="NCBIfam" id="NF007739">
    <property type="entry name" value="PRK10419.1"/>
    <property type="match status" value="2"/>
</dbReference>
<dbReference type="Proteomes" id="UP000541109">
    <property type="component" value="Unassembled WGS sequence"/>
</dbReference>
<dbReference type="InterPro" id="IPR017871">
    <property type="entry name" value="ABC_transporter-like_CS"/>
</dbReference>
<dbReference type="InterPro" id="IPR003593">
    <property type="entry name" value="AAA+_ATPase"/>
</dbReference>
<comment type="subcellular location">
    <subcellularLocation>
        <location evidence="1">Cell inner membrane</location>
        <topology evidence="1">Peripheral membrane protein</topology>
    </subcellularLocation>
</comment>
<dbReference type="PROSITE" id="PS00211">
    <property type="entry name" value="ABC_TRANSPORTER_1"/>
    <property type="match status" value="2"/>
</dbReference>
<protein>
    <submittedName>
        <fullName evidence="8">ABC transporter ATP-binding protein</fullName>
    </submittedName>
</protein>
<dbReference type="Pfam" id="PF00005">
    <property type="entry name" value="ABC_tran"/>
    <property type="match status" value="2"/>
</dbReference>
<proteinExistence type="inferred from homology"/>
<dbReference type="GO" id="GO:0005524">
    <property type="term" value="F:ATP binding"/>
    <property type="evidence" value="ECO:0007669"/>
    <property type="project" value="UniProtKB-KW"/>
</dbReference>
<evidence type="ECO:0000256" key="6">
    <source>
        <dbReference type="SAM" id="MobiDB-lite"/>
    </source>
</evidence>
<dbReference type="CDD" id="cd03257">
    <property type="entry name" value="ABC_NikE_OppD_transporters"/>
    <property type="match status" value="2"/>
</dbReference>
<dbReference type="GO" id="GO:0005886">
    <property type="term" value="C:plasma membrane"/>
    <property type="evidence" value="ECO:0007669"/>
    <property type="project" value="UniProtKB-SubCell"/>
</dbReference>